<comment type="similarity">
    <text evidence="2">Belongs to the MscS (TC 1.A.23) family.</text>
</comment>
<feature type="transmembrane region" description="Helical" evidence="7">
    <location>
        <begin position="210"/>
        <end position="228"/>
    </location>
</feature>
<dbReference type="SUPFAM" id="SSF82689">
    <property type="entry name" value="Mechanosensitive channel protein MscS (YggB), C-terminal domain"/>
    <property type="match status" value="1"/>
</dbReference>
<dbReference type="InterPro" id="IPR006685">
    <property type="entry name" value="MscS_channel_2nd"/>
</dbReference>
<gene>
    <name evidence="10" type="ORF">NO2_0867</name>
</gene>
<feature type="domain" description="Mechanosensitive ion channel MscS" evidence="8">
    <location>
        <begin position="255"/>
        <end position="320"/>
    </location>
</feature>
<evidence type="ECO:0000256" key="1">
    <source>
        <dbReference type="ARBA" id="ARBA00004651"/>
    </source>
</evidence>
<dbReference type="AlphaFoldDB" id="A0A388THA2"/>
<dbReference type="GO" id="GO:0008381">
    <property type="term" value="F:mechanosensitive monoatomic ion channel activity"/>
    <property type="evidence" value="ECO:0007669"/>
    <property type="project" value="InterPro"/>
</dbReference>
<dbReference type="Gene3D" id="3.30.70.100">
    <property type="match status" value="1"/>
</dbReference>
<evidence type="ECO:0000256" key="3">
    <source>
        <dbReference type="ARBA" id="ARBA00022475"/>
    </source>
</evidence>
<sequence>MRWKIIFAGGLVLRTVFGAAAEAENVVATSNTFFLTDWLTSRVWLDFLQRFILVALLISLVALLIHALNKTFLKLRTKVVAYGQSKFKPLMIKQYQLLNTRQITSALLAALKTAKYMVIALLLFAAVPLIFSIFPITRSLALTIYGYIFTPLKAIGIGILEYIPNLFTIAVILFVAKYVFRTLKFIADELETGRLTLAGFYPDWARPTYILLKYILCAFLVAVIYPYLPGANSDVFKGVSVFVGILFSLGSSSAIGNIIAGLVITYMRPFKIGDRVKLGDMTGFVVEKSTMVTRIRTHKNEYITLPNLMVLNSCTTNYNKSLEEGGSVILYVNVTISYSLEWRQVHELLLAAAARTENIERNPAPFVLQLSLDDFYATYQLNAATKAVTILPHVYSGLFQSIQDVFREAGIDLTSRHYFKVVQGE</sequence>
<dbReference type="PANTHER" id="PTHR30221">
    <property type="entry name" value="SMALL-CONDUCTANCE MECHANOSENSITIVE CHANNEL"/>
    <property type="match status" value="1"/>
</dbReference>
<keyword evidence="5 7" id="KW-1133">Transmembrane helix</keyword>
<evidence type="ECO:0000259" key="9">
    <source>
        <dbReference type="Pfam" id="PF21082"/>
    </source>
</evidence>
<evidence type="ECO:0000259" key="8">
    <source>
        <dbReference type="Pfam" id="PF00924"/>
    </source>
</evidence>
<dbReference type="EMBL" id="BGZO01000022">
    <property type="protein sequence ID" value="GBR76295.1"/>
    <property type="molecule type" value="Genomic_DNA"/>
</dbReference>
<feature type="transmembrane region" description="Helical" evidence="7">
    <location>
        <begin position="47"/>
        <end position="68"/>
    </location>
</feature>
<dbReference type="PANTHER" id="PTHR30221:SF18">
    <property type="entry name" value="SLL0590 PROTEIN"/>
    <property type="match status" value="1"/>
</dbReference>
<evidence type="ECO:0000256" key="2">
    <source>
        <dbReference type="ARBA" id="ARBA00008017"/>
    </source>
</evidence>
<comment type="caution">
    <text evidence="10">The sequence shown here is derived from an EMBL/GenBank/DDBJ whole genome shotgun (WGS) entry which is preliminary data.</text>
</comment>
<proteinExistence type="inferred from homology"/>
<evidence type="ECO:0000256" key="4">
    <source>
        <dbReference type="ARBA" id="ARBA00022692"/>
    </source>
</evidence>
<dbReference type="InterPro" id="IPR023408">
    <property type="entry name" value="MscS_beta-dom_sf"/>
</dbReference>
<dbReference type="Gene3D" id="2.30.30.60">
    <property type="match status" value="1"/>
</dbReference>
<protein>
    <submittedName>
        <fullName evidence="10">Mechanosensitive ion channel</fullName>
    </submittedName>
</protein>
<evidence type="ECO:0000256" key="7">
    <source>
        <dbReference type="SAM" id="Phobius"/>
    </source>
</evidence>
<dbReference type="InterPro" id="IPR010920">
    <property type="entry name" value="LSM_dom_sf"/>
</dbReference>
<organism evidence="10 11">
    <name type="scientific">Candidatus Termititenax persephonae</name>
    <dbReference type="NCBI Taxonomy" id="2218525"/>
    <lineage>
        <taxon>Bacteria</taxon>
        <taxon>Bacillati</taxon>
        <taxon>Candidatus Margulisiibacteriota</taxon>
        <taxon>Candidatus Termititenacia</taxon>
        <taxon>Candidatus Termititenacales</taxon>
        <taxon>Candidatus Termititenacaceae</taxon>
        <taxon>Candidatus Termititenax</taxon>
    </lineage>
</organism>
<dbReference type="Proteomes" id="UP000275925">
    <property type="component" value="Unassembled WGS sequence"/>
</dbReference>
<dbReference type="Pfam" id="PF21082">
    <property type="entry name" value="MS_channel_3rd"/>
    <property type="match status" value="1"/>
</dbReference>
<keyword evidence="3" id="KW-1003">Cell membrane</keyword>
<feature type="transmembrane region" description="Helical" evidence="7">
    <location>
        <begin position="154"/>
        <end position="176"/>
    </location>
</feature>
<dbReference type="Pfam" id="PF00924">
    <property type="entry name" value="MS_channel_2nd"/>
    <property type="match status" value="1"/>
</dbReference>
<evidence type="ECO:0000256" key="5">
    <source>
        <dbReference type="ARBA" id="ARBA00022989"/>
    </source>
</evidence>
<dbReference type="InterPro" id="IPR011066">
    <property type="entry name" value="MscS_channel_C_sf"/>
</dbReference>
<dbReference type="InterPro" id="IPR045275">
    <property type="entry name" value="MscS_archaea/bacteria_type"/>
</dbReference>
<evidence type="ECO:0000256" key="6">
    <source>
        <dbReference type="ARBA" id="ARBA00023136"/>
    </source>
</evidence>
<keyword evidence="6 7" id="KW-0472">Membrane</keyword>
<comment type="subcellular location">
    <subcellularLocation>
        <location evidence="1">Cell membrane</location>
        <topology evidence="1">Multi-pass membrane protein</topology>
    </subcellularLocation>
</comment>
<dbReference type="InterPro" id="IPR049278">
    <property type="entry name" value="MS_channel_C"/>
</dbReference>
<feature type="domain" description="Mechanosensitive ion channel MscS C-terminal" evidence="9">
    <location>
        <begin position="330"/>
        <end position="412"/>
    </location>
</feature>
<accession>A0A388THA2</accession>
<evidence type="ECO:0000313" key="10">
    <source>
        <dbReference type="EMBL" id="GBR76295.1"/>
    </source>
</evidence>
<feature type="transmembrane region" description="Helical" evidence="7">
    <location>
        <begin position="116"/>
        <end position="134"/>
    </location>
</feature>
<keyword evidence="11" id="KW-1185">Reference proteome</keyword>
<keyword evidence="4 7" id="KW-0812">Transmembrane</keyword>
<dbReference type="SUPFAM" id="SSF50182">
    <property type="entry name" value="Sm-like ribonucleoproteins"/>
    <property type="match status" value="1"/>
</dbReference>
<reference evidence="10 11" key="1">
    <citation type="journal article" date="2019" name="ISME J.">
        <title>Genome analyses of uncultured TG2/ZB3 bacteria in 'Margulisbacteria' specifically attached to ectosymbiotic spirochetes of protists in the termite gut.</title>
        <authorList>
            <person name="Utami Y.D."/>
            <person name="Kuwahara H."/>
            <person name="Igai K."/>
            <person name="Murakami T."/>
            <person name="Sugaya K."/>
            <person name="Morikawa T."/>
            <person name="Nagura Y."/>
            <person name="Yuki M."/>
            <person name="Deevong P."/>
            <person name="Inoue T."/>
            <person name="Kihara K."/>
            <person name="Lo N."/>
            <person name="Yamada A."/>
            <person name="Ohkuma M."/>
            <person name="Hongoh Y."/>
        </authorList>
    </citation>
    <scope>NUCLEOTIDE SEQUENCE [LARGE SCALE GENOMIC DNA]</scope>
    <source>
        <strain evidence="10">NkOx7-02</strain>
    </source>
</reference>
<name>A0A388THA2_9BACT</name>
<evidence type="ECO:0000313" key="11">
    <source>
        <dbReference type="Proteomes" id="UP000275925"/>
    </source>
</evidence>
<feature type="transmembrane region" description="Helical" evidence="7">
    <location>
        <begin position="240"/>
        <end position="267"/>
    </location>
</feature>
<dbReference type="GO" id="GO:0005886">
    <property type="term" value="C:plasma membrane"/>
    <property type="evidence" value="ECO:0007669"/>
    <property type="project" value="UniProtKB-SubCell"/>
</dbReference>